<keyword evidence="1" id="KW-0175">Coiled coil</keyword>
<keyword evidence="2" id="KW-1133">Transmembrane helix</keyword>
<name>A0A7E4ZY58_PANRE</name>
<reference evidence="3" key="1">
    <citation type="journal article" date="2013" name="Genetics">
        <title>The draft genome and transcriptome of Panagrellus redivivus are shaped by the harsh demands of a free-living lifestyle.</title>
        <authorList>
            <person name="Srinivasan J."/>
            <person name="Dillman A.R."/>
            <person name="Macchietto M.G."/>
            <person name="Heikkinen L."/>
            <person name="Lakso M."/>
            <person name="Fracchia K.M."/>
            <person name="Antoshechkin I."/>
            <person name="Mortazavi A."/>
            <person name="Wong G."/>
            <person name="Sternberg P.W."/>
        </authorList>
    </citation>
    <scope>NUCLEOTIDE SEQUENCE [LARGE SCALE GENOMIC DNA]</scope>
    <source>
        <strain evidence="3">MT8872</strain>
    </source>
</reference>
<feature type="coiled-coil region" evidence="1">
    <location>
        <begin position="32"/>
        <end position="66"/>
    </location>
</feature>
<evidence type="ECO:0000256" key="2">
    <source>
        <dbReference type="SAM" id="Phobius"/>
    </source>
</evidence>
<dbReference type="WBParaSite" id="Pan_g2502.t1">
    <property type="protein sequence ID" value="Pan_g2502.t1"/>
    <property type="gene ID" value="Pan_g2502"/>
</dbReference>
<feature type="transmembrane region" description="Helical" evidence="2">
    <location>
        <begin position="6"/>
        <end position="26"/>
    </location>
</feature>
<proteinExistence type="predicted"/>
<sequence>MENDDYRSTLMLLCEVMLIAGAGYLAHKMAIMENDDKTLDELNDDLREADHKVEVAHERLAKAQERERLCDLRLRKIMKKTEASTSETAKTD</sequence>
<reference evidence="4" key="2">
    <citation type="submission" date="2020-10" db="UniProtKB">
        <authorList>
            <consortium name="WormBaseParasite"/>
        </authorList>
    </citation>
    <scope>IDENTIFICATION</scope>
</reference>
<accession>A0A7E4ZY58</accession>
<evidence type="ECO:0000313" key="4">
    <source>
        <dbReference type="WBParaSite" id="Pan_g2502.t1"/>
    </source>
</evidence>
<evidence type="ECO:0000256" key="1">
    <source>
        <dbReference type="SAM" id="Coils"/>
    </source>
</evidence>
<evidence type="ECO:0000313" key="3">
    <source>
        <dbReference type="Proteomes" id="UP000492821"/>
    </source>
</evidence>
<protein>
    <submittedName>
        <fullName evidence="4">Phage protein</fullName>
    </submittedName>
</protein>
<organism evidence="3 4">
    <name type="scientific">Panagrellus redivivus</name>
    <name type="common">Microworm</name>
    <dbReference type="NCBI Taxonomy" id="6233"/>
    <lineage>
        <taxon>Eukaryota</taxon>
        <taxon>Metazoa</taxon>
        <taxon>Ecdysozoa</taxon>
        <taxon>Nematoda</taxon>
        <taxon>Chromadorea</taxon>
        <taxon>Rhabditida</taxon>
        <taxon>Tylenchina</taxon>
        <taxon>Panagrolaimomorpha</taxon>
        <taxon>Panagrolaimoidea</taxon>
        <taxon>Panagrolaimidae</taxon>
        <taxon>Panagrellus</taxon>
    </lineage>
</organism>
<keyword evidence="3" id="KW-1185">Reference proteome</keyword>
<dbReference type="AlphaFoldDB" id="A0A7E4ZY58"/>
<keyword evidence="2" id="KW-0472">Membrane</keyword>
<dbReference type="Proteomes" id="UP000492821">
    <property type="component" value="Unassembled WGS sequence"/>
</dbReference>
<keyword evidence="2" id="KW-0812">Transmembrane</keyword>